<dbReference type="InterPro" id="IPR001360">
    <property type="entry name" value="Glyco_hydro_1"/>
</dbReference>
<dbReference type="SUPFAM" id="SSF51445">
    <property type="entry name" value="(Trans)glycosidases"/>
    <property type="match status" value="1"/>
</dbReference>
<sequence length="465" mass="52837">MARFPNDFLWGGAIAANQAEGAWNEDGKGPSIADVVRGGVIAGQADEAIDSHLYYASHQAIDFYHRYKQDVALFAEMGFKCFRTSIAWSRIFPQGDEATPNEAGLQFYDDLFDELLKYGIQPVITLSHYETPLALATRYGGWESRKLVEFFSRYCETVFRRYRHKVKYWMTFNELNNMNRMSFATGAIRPPQERLLQTVYQANHHMFVANAIANKLCHEIIPDAKIGCMLSLSTVYPYRCHPDDVFETYQLRRRSLFYADVMMRGGYPAYSRRMWRDYDIALVMEPGDLELLAAYPSDYLGFSYYRSATHKAGELVLSDTGGITGLENPYLEKTAWGWPIDAKGLRLVCNELADRYQKPLFIVENGYGGADTPAADGTIEDDERISYGRQHLQQVAEAIADGCDIMGYTWWGPIDIVSAGTGEMKKRYGFIYVDKDNDGNGTLARSKKKSFGWYKQVIASNGEQL</sequence>
<dbReference type="FunFam" id="3.20.20.80:FF:000004">
    <property type="entry name" value="Beta-glucosidase 6-phospho-beta-glucosidase"/>
    <property type="match status" value="1"/>
</dbReference>
<proteinExistence type="inferred from homology"/>
<dbReference type="PANTHER" id="PTHR10353">
    <property type="entry name" value="GLYCOSYL HYDROLASE"/>
    <property type="match status" value="1"/>
</dbReference>
<evidence type="ECO:0000313" key="5">
    <source>
        <dbReference type="EMBL" id="CPR17199.1"/>
    </source>
</evidence>
<dbReference type="RefSeq" id="WP_048637565.1">
    <property type="nucleotide sequence ID" value="NZ_CGIG01000001.1"/>
</dbReference>
<dbReference type="InterPro" id="IPR017853">
    <property type="entry name" value="GH"/>
</dbReference>
<dbReference type="Gene3D" id="3.20.20.80">
    <property type="entry name" value="Glycosidases"/>
    <property type="match status" value="1"/>
</dbReference>
<dbReference type="InterPro" id="IPR033132">
    <property type="entry name" value="GH_1_N_CS"/>
</dbReference>
<name>A0A0G4JVV6_9GAMM</name>
<dbReference type="PROSITE" id="PS00653">
    <property type="entry name" value="GLYCOSYL_HYDROL_F1_2"/>
    <property type="match status" value="1"/>
</dbReference>
<comment type="similarity">
    <text evidence="1 4">Belongs to the glycosyl hydrolase 1 family.</text>
</comment>
<dbReference type="EMBL" id="CGIG01000001">
    <property type="protein sequence ID" value="CPR17199.1"/>
    <property type="molecule type" value="Genomic_DNA"/>
</dbReference>
<reference evidence="6" key="1">
    <citation type="submission" date="2015-01" db="EMBL/GenBank/DDBJ databases">
        <authorList>
            <person name="Paterson Steve"/>
        </authorList>
    </citation>
    <scope>NUCLEOTIDE SEQUENCE [LARGE SCALE GENOMIC DNA]</scope>
    <source>
        <strain evidence="6">OBR1</strain>
    </source>
</reference>
<keyword evidence="6" id="KW-1185">Reference proteome</keyword>
<dbReference type="GO" id="GO:0016052">
    <property type="term" value="P:carbohydrate catabolic process"/>
    <property type="evidence" value="ECO:0007669"/>
    <property type="project" value="TreeGrafter"/>
</dbReference>
<dbReference type="GO" id="GO:0008706">
    <property type="term" value="F:6-phospho-beta-glucosidase activity"/>
    <property type="evidence" value="ECO:0007669"/>
    <property type="project" value="UniProtKB-EC"/>
</dbReference>
<keyword evidence="2 5" id="KW-0378">Hydrolase</keyword>
<organism evidence="5 6">
    <name type="scientific">Brenneria goodwinii</name>
    <dbReference type="NCBI Taxonomy" id="1109412"/>
    <lineage>
        <taxon>Bacteria</taxon>
        <taxon>Pseudomonadati</taxon>
        <taxon>Pseudomonadota</taxon>
        <taxon>Gammaproteobacteria</taxon>
        <taxon>Enterobacterales</taxon>
        <taxon>Pectobacteriaceae</taxon>
        <taxon>Brenneria</taxon>
    </lineage>
</organism>
<dbReference type="EC" id="3.2.1.86" evidence="5"/>
<evidence type="ECO:0000256" key="2">
    <source>
        <dbReference type="ARBA" id="ARBA00022801"/>
    </source>
</evidence>
<dbReference type="PANTHER" id="PTHR10353:SF122">
    <property type="entry name" value="6-PHOSPHO-BETA-GLUCOSIDASE ASCB-RELATED"/>
    <property type="match status" value="1"/>
</dbReference>
<evidence type="ECO:0000256" key="4">
    <source>
        <dbReference type="RuleBase" id="RU003690"/>
    </source>
</evidence>
<dbReference type="AlphaFoldDB" id="A0A0G4JVV6"/>
<dbReference type="OrthoDB" id="9765195at2"/>
<evidence type="ECO:0000256" key="3">
    <source>
        <dbReference type="ARBA" id="ARBA00023295"/>
    </source>
</evidence>
<dbReference type="GO" id="GO:0005829">
    <property type="term" value="C:cytosol"/>
    <property type="evidence" value="ECO:0007669"/>
    <property type="project" value="TreeGrafter"/>
</dbReference>
<dbReference type="PRINTS" id="PR00131">
    <property type="entry name" value="GLHYDRLASE1"/>
</dbReference>
<dbReference type="STRING" id="1109412.BN1221_02507"/>
<evidence type="ECO:0000313" key="6">
    <source>
        <dbReference type="Proteomes" id="UP000044377"/>
    </source>
</evidence>
<accession>A0A0G4JVV6</accession>
<gene>
    <name evidence="5" type="ORF">BN1221_02507</name>
</gene>
<keyword evidence="3 5" id="KW-0326">Glycosidase</keyword>
<evidence type="ECO:0000256" key="1">
    <source>
        <dbReference type="ARBA" id="ARBA00010838"/>
    </source>
</evidence>
<dbReference type="Proteomes" id="UP000044377">
    <property type="component" value="Unassembled WGS sequence"/>
</dbReference>
<dbReference type="Pfam" id="PF00232">
    <property type="entry name" value="Glyco_hydro_1"/>
    <property type="match status" value="1"/>
</dbReference>
<protein>
    <submittedName>
        <fullName evidence="5">6-phospho-beta-glucosidase</fullName>
        <ecNumber evidence="5">3.2.1.86</ecNumber>
    </submittedName>
</protein>